<proteinExistence type="predicted"/>
<evidence type="ECO:0000313" key="3">
    <source>
        <dbReference type="Proteomes" id="UP000801492"/>
    </source>
</evidence>
<dbReference type="AlphaFoldDB" id="A0A8K0CDI6"/>
<reference evidence="2" key="1">
    <citation type="submission" date="2019-08" db="EMBL/GenBank/DDBJ databases">
        <title>The genome of the North American firefly Photinus pyralis.</title>
        <authorList>
            <consortium name="Photinus pyralis genome working group"/>
            <person name="Fallon T.R."/>
            <person name="Sander Lower S.E."/>
            <person name="Weng J.-K."/>
        </authorList>
    </citation>
    <scope>NUCLEOTIDE SEQUENCE</scope>
    <source>
        <strain evidence="2">TRF0915ILg1</strain>
        <tissue evidence="2">Whole body</tissue>
    </source>
</reference>
<keyword evidence="3" id="KW-1185">Reference proteome</keyword>
<dbReference type="OrthoDB" id="2897838at2759"/>
<gene>
    <name evidence="2" type="ORF">ILUMI_23988</name>
</gene>
<feature type="region of interest" description="Disordered" evidence="1">
    <location>
        <begin position="114"/>
        <end position="156"/>
    </location>
</feature>
<organism evidence="2 3">
    <name type="scientific">Ignelater luminosus</name>
    <name type="common">Cucubano</name>
    <name type="synonym">Pyrophorus luminosus</name>
    <dbReference type="NCBI Taxonomy" id="2038154"/>
    <lineage>
        <taxon>Eukaryota</taxon>
        <taxon>Metazoa</taxon>
        <taxon>Ecdysozoa</taxon>
        <taxon>Arthropoda</taxon>
        <taxon>Hexapoda</taxon>
        <taxon>Insecta</taxon>
        <taxon>Pterygota</taxon>
        <taxon>Neoptera</taxon>
        <taxon>Endopterygota</taxon>
        <taxon>Coleoptera</taxon>
        <taxon>Polyphaga</taxon>
        <taxon>Elateriformia</taxon>
        <taxon>Elateroidea</taxon>
        <taxon>Elateridae</taxon>
        <taxon>Agrypninae</taxon>
        <taxon>Pyrophorini</taxon>
        <taxon>Ignelater</taxon>
    </lineage>
</organism>
<dbReference type="EMBL" id="VTPC01090646">
    <property type="protein sequence ID" value="KAF2882187.1"/>
    <property type="molecule type" value="Genomic_DNA"/>
</dbReference>
<comment type="caution">
    <text evidence="2">The sequence shown here is derived from an EMBL/GenBank/DDBJ whole genome shotgun (WGS) entry which is preliminary data.</text>
</comment>
<name>A0A8K0CDI6_IGNLU</name>
<feature type="compositionally biased region" description="Polar residues" evidence="1">
    <location>
        <begin position="117"/>
        <end position="127"/>
    </location>
</feature>
<dbReference type="Proteomes" id="UP000801492">
    <property type="component" value="Unassembled WGS sequence"/>
</dbReference>
<accession>A0A8K0CDI6</accession>
<sequence length="245" mass="27640">MPKRRYGSKEIELDAEDHKEVAESQLDADVLDLLGTDPIPDLDCITQSRVLELACLNLNKDIKKILNGLPIEECLFGGERIETKKILERSRQKLKASLARSKMTRKPLAAKFLNYKNPLQTRPQGAPQSKRRSGFSRAPHYHASQQRPGADRRSLGSTRLAKGGGYTFLKGPRQGVHPKQINWSSKELELLQAFVSKLLEMGAISEVRPIPKIDLFATRINTKSKIFVSWLRYPEAYAVDAFTVD</sequence>
<evidence type="ECO:0000313" key="2">
    <source>
        <dbReference type="EMBL" id="KAF2882187.1"/>
    </source>
</evidence>
<evidence type="ECO:0000256" key="1">
    <source>
        <dbReference type="SAM" id="MobiDB-lite"/>
    </source>
</evidence>
<protein>
    <submittedName>
        <fullName evidence="2">Uncharacterized protein</fullName>
    </submittedName>
</protein>